<dbReference type="InterPro" id="IPR011330">
    <property type="entry name" value="Glyco_hydro/deAcase_b/a-brl"/>
</dbReference>
<dbReference type="GO" id="GO:0016810">
    <property type="term" value="F:hydrolase activity, acting on carbon-nitrogen (but not peptide) bonds"/>
    <property type="evidence" value="ECO:0007669"/>
    <property type="project" value="InterPro"/>
</dbReference>
<reference evidence="2" key="1">
    <citation type="submission" date="2021-04" db="EMBL/GenBank/DDBJ databases">
        <title>Genomic analysis of electroactive and textile dye degrading Bacillus circulans strain: DC10 isolated from constructed wetland-microbial fuel cells treating textile dye wastewaters.</title>
        <authorList>
            <person name="Patel D.U."/>
            <person name="Desai C.R."/>
        </authorList>
    </citation>
    <scope>NUCLEOTIDE SEQUENCE</scope>
    <source>
        <strain evidence="2">DC10</strain>
    </source>
</reference>
<dbReference type="PROSITE" id="PS51677">
    <property type="entry name" value="NODB"/>
    <property type="match status" value="1"/>
</dbReference>
<dbReference type="InterPro" id="IPR050248">
    <property type="entry name" value="Polysacc_deacetylase_ArnD"/>
</dbReference>
<proteinExistence type="predicted"/>
<dbReference type="GO" id="GO:0005975">
    <property type="term" value="P:carbohydrate metabolic process"/>
    <property type="evidence" value="ECO:0007669"/>
    <property type="project" value="InterPro"/>
</dbReference>
<dbReference type="PANTHER" id="PTHR10587">
    <property type="entry name" value="GLYCOSYL TRANSFERASE-RELATED"/>
    <property type="match status" value="1"/>
</dbReference>
<evidence type="ECO:0000313" key="2">
    <source>
        <dbReference type="EMBL" id="MBR8672621.1"/>
    </source>
</evidence>
<feature type="domain" description="NodB homology" evidence="1">
    <location>
        <begin position="45"/>
        <end position="223"/>
    </location>
</feature>
<comment type="caution">
    <text evidence="2">The sequence shown here is derived from an EMBL/GenBank/DDBJ whole genome shotgun (WGS) entry which is preliminary data.</text>
</comment>
<dbReference type="InterPro" id="IPR002509">
    <property type="entry name" value="NODB_dom"/>
</dbReference>
<accession>A0A941GGY2</accession>
<dbReference type="AlphaFoldDB" id="A0A941GGY2"/>
<gene>
    <name evidence="2" type="ORF">KD144_24100</name>
</gene>
<evidence type="ECO:0000259" key="1">
    <source>
        <dbReference type="PROSITE" id="PS51677"/>
    </source>
</evidence>
<organism evidence="2">
    <name type="scientific">Niallia circulans</name>
    <name type="common">Bacillus circulans</name>
    <dbReference type="NCBI Taxonomy" id="1397"/>
    <lineage>
        <taxon>Bacteria</taxon>
        <taxon>Bacillati</taxon>
        <taxon>Bacillota</taxon>
        <taxon>Bacilli</taxon>
        <taxon>Bacillales</taxon>
        <taxon>Bacillaceae</taxon>
        <taxon>Niallia</taxon>
    </lineage>
</organism>
<dbReference type="SUPFAM" id="SSF88713">
    <property type="entry name" value="Glycoside hydrolase/deacetylase"/>
    <property type="match status" value="1"/>
</dbReference>
<dbReference type="RefSeq" id="WP_212121769.1">
    <property type="nucleotide sequence ID" value="NZ_JAGTPX020000045.1"/>
</dbReference>
<name>A0A941GGY2_NIACI</name>
<dbReference type="Pfam" id="PF01522">
    <property type="entry name" value="Polysacc_deac_1"/>
    <property type="match status" value="1"/>
</dbReference>
<dbReference type="Gene3D" id="3.20.20.370">
    <property type="entry name" value="Glycoside hydrolase/deacetylase"/>
    <property type="match status" value="1"/>
</dbReference>
<sequence>MKKIWIILIGLLVLFLLLVATYKLMNARTFQLFGGLTYQVETKEKVVALTFDDGPTKNVDDILALLDIYDAKATFFLIGNEIERNPELAEKIAEKGHQLGNHTYSHERMIFKSQAFIKKEVEETNRLIEKAGFTGEIDFRPPNGKKLFGLPYYLKQANIDTILWNIEPDTYYQTAEDKINYVKESVKPGSIILIHPMYDKTGDELKAIEGILKTLTESGYTFSTVNELQELAEDK</sequence>
<dbReference type="EMBL" id="JAGTPX010000051">
    <property type="protein sequence ID" value="MBR8672621.1"/>
    <property type="molecule type" value="Genomic_DNA"/>
</dbReference>
<dbReference type="PANTHER" id="PTHR10587:SF125">
    <property type="entry name" value="POLYSACCHARIDE DEACETYLASE YHEN-RELATED"/>
    <property type="match status" value="1"/>
</dbReference>
<protein>
    <submittedName>
        <fullName evidence="2">Polysaccharide deacetylase family protein</fullName>
    </submittedName>
</protein>